<dbReference type="OrthoDB" id="9792971at2"/>
<comment type="caution">
    <text evidence="7">The sequence shown here is derived from an EMBL/GenBank/DDBJ whole genome shotgun (WGS) entry which is preliminary data.</text>
</comment>
<dbReference type="GO" id="GO:0051287">
    <property type="term" value="F:NAD binding"/>
    <property type="evidence" value="ECO:0007669"/>
    <property type="project" value="InterPro"/>
</dbReference>
<dbReference type="CDD" id="cd05299">
    <property type="entry name" value="CtBP_dh"/>
    <property type="match status" value="1"/>
</dbReference>
<dbReference type="InterPro" id="IPR029753">
    <property type="entry name" value="D-isomer_DH_CS"/>
</dbReference>
<dbReference type="InterPro" id="IPR050418">
    <property type="entry name" value="D-iso_2-hydroxyacid_DH_PdxB"/>
</dbReference>
<dbReference type="PANTHER" id="PTHR43761">
    <property type="entry name" value="D-ISOMER SPECIFIC 2-HYDROXYACID DEHYDROGENASE FAMILY PROTEIN (AFU_ORTHOLOGUE AFUA_1G13630)"/>
    <property type="match status" value="1"/>
</dbReference>
<dbReference type="Pfam" id="PF02826">
    <property type="entry name" value="2-Hacid_dh_C"/>
    <property type="match status" value="1"/>
</dbReference>
<feature type="domain" description="D-isomer specific 2-hydroxyacid dehydrogenase NAD-binding" evidence="6">
    <location>
        <begin position="111"/>
        <end position="287"/>
    </location>
</feature>
<evidence type="ECO:0000256" key="2">
    <source>
        <dbReference type="ARBA" id="ARBA00023002"/>
    </source>
</evidence>
<accession>A0A540VLY8</accession>
<proteinExistence type="inferred from homology"/>
<evidence type="ECO:0000313" key="7">
    <source>
        <dbReference type="EMBL" id="TQE97775.1"/>
    </source>
</evidence>
<dbReference type="PROSITE" id="PS00671">
    <property type="entry name" value="D_2_HYDROXYACID_DH_3"/>
    <property type="match status" value="1"/>
</dbReference>
<dbReference type="GO" id="GO:0003714">
    <property type="term" value="F:transcription corepressor activity"/>
    <property type="evidence" value="ECO:0007669"/>
    <property type="project" value="InterPro"/>
</dbReference>
<dbReference type="InterPro" id="IPR006139">
    <property type="entry name" value="D-isomer_2_OHA_DH_cat_dom"/>
</dbReference>
<evidence type="ECO:0000259" key="5">
    <source>
        <dbReference type="Pfam" id="PF00389"/>
    </source>
</evidence>
<comment type="similarity">
    <text evidence="1 4">Belongs to the D-isomer specific 2-hydroxyacid dehydrogenase family.</text>
</comment>
<dbReference type="InterPro" id="IPR036291">
    <property type="entry name" value="NAD(P)-bd_dom_sf"/>
</dbReference>
<feature type="domain" description="D-isomer specific 2-hydroxyacid dehydrogenase catalytic" evidence="5">
    <location>
        <begin position="30"/>
        <end position="319"/>
    </location>
</feature>
<dbReference type="Gene3D" id="3.40.50.720">
    <property type="entry name" value="NAD(P)-binding Rossmann-like Domain"/>
    <property type="match status" value="2"/>
</dbReference>
<name>A0A540VLY8_9CHLR</name>
<gene>
    <name evidence="7" type="ORF">FKZ61_02105</name>
</gene>
<sequence length="331" mass="36153">MMPRYQVLVTDYAWPSLAIEREILAQVDAALLVAAQGDDAELLRLAPQADAILTCWRPIPPAVLDAAPRCRVVSRYGIGLDNIPVDHATRLGIVVTNVPDFCLDEVSDHTMALLLACARRIVPFARATRAGIWDLQAGRPMPRLRGQVLGLVGYGHIAQAVVPKARSFGLEILAYAPRLPADALAPWGQATNDLDELLSRADYVSLHVPLTPETRHLIDERALRRMKPSAYLINTARGAVVDEAALYRALTEGWIAGAALDVLSQEPPPPDHPLLSLDNVIISPHAAFYSEAAIQDLERRAAVHVAQALRGERPAHVVNPAVLEQPNCRLW</sequence>
<keyword evidence="2 4" id="KW-0560">Oxidoreductase</keyword>
<dbReference type="Pfam" id="PF00389">
    <property type="entry name" value="2-Hacid_dh"/>
    <property type="match status" value="1"/>
</dbReference>
<dbReference type="PANTHER" id="PTHR43761:SF1">
    <property type="entry name" value="D-ISOMER SPECIFIC 2-HYDROXYACID DEHYDROGENASE CATALYTIC DOMAIN-CONTAINING PROTEIN-RELATED"/>
    <property type="match status" value="1"/>
</dbReference>
<dbReference type="Proteomes" id="UP000317371">
    <property type="component" value="Unassembled WGS sequence"/>
</dbReference>
<dbReference type="EMBL" id="VIGC01000002">
    <property type="protein sequence ID" value="TQE97775.1"/>
    <property type="molecule type" value="Genomic_DNA"/>
</dbReference>
<dbReference type="InterPro" id="IPR006140">
    <property type="entry name" value="D-isomer_DH_NAD-bd"/>
</dbReference>
<dbReference type="FunFam" id="3.40.50.720:FF:000203">
    <property type="entry name" value="D-3-phosphoglycerate dehydrogenase (SerA)"/>
    <property type="match status" value="1"/>
</dbReference>
<dbReference type="InParanoid" id="A0A540VLY8"/>
<dbReference type="InterPro" id="IPR043322">
    <property type="entry name" value="CtBP"/>
</dbReference>
<keyword evidence="3" id="KW-0520">NAD</keyword>
<evidence type="ECO:0000313" key="8">
    <source>
        <dbReference type="Proteomes" id="UP000317371"/>
    </source>
</evidence>
<evidence type="ECO:0000256" key="1">
    <source>
        <dbReference type="ARBA" id="ARBA00005854"/>
    </source>
</evidence>
<dbReference type="SUPFAM" id="SSF51735">
    <property type="entry name" value="NAD(P)-binding Rossmann-fold domains"/>
    <property type="match status" value="1"/>
</dbReference>
<reference evidence="7 8" key="1">
    <citation type="submission" date="2019-06" db="EMBL/GenBank/DDBJ databases">
        <title>Genome sequence of Litorilinea aerophila BAA-2444.</title>
        <authorList>
            <person name="Maclea K.S."/>
            <person name="Maurais E.G."/>
            <person name="Iannazzi L.C."/>
        </authorList>
    </citation>
    <scope>NUCLEOTIDE SEQUENCE [LARGE SCALE GENOMIC DNA]</scope>
    <source>
        <strain evidence="7 8">ATCC BAA-2444</strain>
    </source>
</reference>
<organism evidence="7 8">
    <name type="scientific">Litorilinea aerophila</name>
    <dbReference type="NCBI Taxonomy" id="1204385"/>
    <lineage>
        <taxon>Bacteria</taxon>
        <taxon>Bacillati</taxon>
        <taxon>Chloroflexota</taxon>
        <taxon>Caldilineae</taxon>
        <taxon>Caldilineales</taxon>
        <taxon>Caldilineaceae</taxon>
        <taxon>Litorilinea</taxon>
    </lineage>
</organism>
<keyword evidence="8" id="KW-1185">Reference proteome</keyword>
<evidence type="ECO:0000256" key="4">
    <source>
        <dbReference type="RuleBase" id="RU003719"/>
    </source>
</evidence>
<evidence type="ECO:0000259" key="6">
    <source>
        <dbReference type="Pfam" id="PF02826"/>
    </source>
</evidence>
<evidence type="ECO:0000256" key="3">
    <source>
        <dbReference type="ARBA" id="ARBA00023027"/>
    </source>
</evidence>
<protein>
    <submittedName>
        <fullName evidence="7">C-terminal binding protein</fullName>
    </submittedName>
</protein>
<dbReference type="AlphaFoldDB" id="A0A540VLY8"/>
<dbReference type="GO" id="GO:0016616">
    <property type="term" value="F:oxidoreductase activity, acting on the CH-OH group of donors, NAD or NADP as acceptor"/>
    <property type="evidence" value="ECO:0007669"/>
    <property type="project" value="InterPro"/>
</dbReference>
<dbReference type="SUPFAM" id="SSF52283">
    <property type="entry name" value="Formate/glycerate dehydrogenase catalytic domain-like"/>
    <property type="match status" value="1"/>
</dbReference>